<dbReference type="Pfam" id="PF21845">
    <property type="entry name" value="DUF6904"/>
    <property type="match status" value="1"/>
</dbReference>
<evidence type="ECO:0000313" key="2">
    <source>
        <dbReference type="Proteomes" id="UP001245285"/>
    </source>
</evidence>
<accession>A0ABU3CP65</accession>
<keyword evidence="2" id="KW-1185">Reference proteome</keyword>
<evidence type="ECO:0000313" key="1">
    <source>
        <dbReference type="EMBL" id="MDT0648144.1"/>
    </source>
</evidence>
<gene>
    <name evidence="1" type="ORF">RM545_15725</name>
</gene>
<dbReference type="InterPro" id="IPR054199">
    <property type="entry name" value="DUF6904"/>
</dbReference>
<dbReference type="RefSeq" id="WP_311496243.1">
    <property type="nucleotide sequence ID" value="NZ_JAVRHO010000031.1"/>
</dbReference>
<sequence length="225" mass="27077">MFYIIPTKNGLGVEFWGTPDDLRNIYSVIGNLWNKDDYLYKQGFESRDKVISGFSYELRKAFEKNRLKREYSHFSLEPIEYMGFKIYWVHALFTFSALRYNMKYFETNKFDLSIFLQIEFWLEKAMNQFDSKGAANLKPYISDSIYSANEFIYLFMRRINIEYLQMGGGKKAFRELPLLMKKAVFRNREYDEYSEQLKEDADLLGCKISELEINDEHMDYENLKW</sequence>
<comment type="caution">
    <text evidence="1">The sequence shown here is derived from an EMBL/GenBank/DDBJ whole genome shotgun (WGS) entry which is preliminary data.</text>
</comment>
<protein>
    <submittedName>
        <fullName evidence="1">Uncharacterized protein</fullName>
    </submittedName>
</protein>
<proteinExistence type="predicted"/>
<name>A0ABU3CP65_9FLAO</name>
<dbReference type="Proteomes" id="UP001245285">
    <property type="component" value="Unassembled WGS sequence"/>
</dbReference>
<dbReference type="EMBL" id="JAVRHO010000031">
    <property type="protein sequence ID" value="MDT0648144.1"/>
    <property type="molecule type" value="Genomic_DNA"/>
</dbReference>
<reference evidence="1 2" key="1">
    <citation type="submission" date="2023-09" db="EMBL/GenBank/DDBJ databases">
        <authorList>
            <person name="Rey-Velasco X."/>
        </authorList>
    </citation>
    <scope>NUCLEOTIDE SEQUENCE [LARGE SCALE GENOMIC DNA]</scope>
    <source>
        <strain evidence="1 2">F260</strain>
    </source>
</reference>
<organism evidence="1 2">
    <name type="scientific">Autumnicola lenta</name>
    <dbReference type="NCBI Taxonomy" id="3075593"/>
    <lineage>
        <taxon>Bacteria</taxon>
        <taxon>Pseudomonadati</taxon>
        <taxon>Bacteroidota</taxon>
        <taxon>Flavobacteriia</taxon>
        <taxon>Flavobacteriales</taxon>
        <taxon>Flavobacteriaceae</taxon>
        <taxon>Autumnicola</taxon>
    </lineage>
</organism>